<dbReference type="Proteomes" id="UP000580517">
    <property type="component" value="Unassembled WGS sequence"/>
</dbReference>
<feature type="transmembrane region" description="Helical" evidence="6">
    <location>
        <begin position="517"/>
        <end position="538"/>
    </location>
</feature>
<dbReference type="GO" id="GO:0005886">
    <property type="term" value="C:plasma membrane"/>
    <property type="evidence" value="ECO:0007669"/>
    <property type="project" value="UniProtKB-SubCell"/>
</dbReference>
<organism evidence="8 9">
    <name type="scientific">Allopusillimonas soli</name>
    <dbReference type="NCBI Taxonomy" id="659016"/>
    <lineage>
        <taxon>Bacteria</taxon>
        <taxon>Pseudomonadati</taxon>
        <taxon>Pseudomonadota</taxon>
        <taxon>Betaproteobacteria</taxon>
        <taxon>Burkholderiales</taxon>
        <taxon>Alcaligenaceae</taxon>
        <taxon>Allopusillimonas</taxon>
    </lineage>
</organism>
<dbReference type="Pfam" id="PF03772">
    <property type="entry name" value="Competence"/>
    <property type="match status" value="1"/>
</dbReference>
<keyword evidence="9" id="KW-1185">Reference proteome</keyword>
<dbReference type="SUPFAM" id="SSF56281">
    <property type="entry name" value="Metallo-hydrolase/oxidoreductase"/>
    <property type="match status" value="1"/>
</dbReference>
<dbReference type="PANTHER" id="PTHR30619">
    <property type="entry name" value="DNA INTERNALIZATION/COMPETENCE PROTEIN COMEC/REC2"/>
    <property type="match status" value="1"/>
</dbReference>
<keyword evidence="4 6" id="KW-1133">Transmembrane helix</keyword>
<gene>
    <name evidence="8" type="ORF">H0A68_06620</name>
</gene>
<evidence type="ECO:0000256" key="4">
    <source>
        <dbReference type="ARBA" id="ARBA00022989"/>
    </source>
</evidence>
<feature type="transmembrane region" description="Helical" evidence="6">
    <location>
        <begin position="453"/>
        <end position="474"/>
    </location>
</feature>
<comment type="subcellular location">
    <subcellularLocation>
        <location evidence="1">Cell membrane</location>
        <topology evidence="1">Multi-pass membrane protein</topology>
    </subcellularLocation>
</comment>
<dbReference type="InterPro" id="IPR004797">
    <property type="entry name" value="Competence_ComEC/Rec2"/>
</dbReference>
<protein>
    <submittedName>
        <fullName evidence="8">DNA internalization-related competence protein ComEC/Rec2</fullName>
    </submittedName>
</protein>
<dbReference type="EMBL" id="JACCEW010000002">
    <property type="protein sequence ID" value="NYT36542.1"/>
    <property type="molecule type" value="Genomic_DNA"/>
</dbReference>
<sequence length="860" mass="93629">MVGRCALVALVGGCWLAHVLPAMPQTRELAWMAAALLLPTALVAWWPVRRARCLVLAGWLFCIGLALTVMRIEYRLSDALEEDNENQVSRVTLRIASLPRLDAGRRQFEADVLHAHPDGVPRRILVTWGASDWRGPYGAPRKGGDDFPVLRPGEVWRMALVLRPVYGARNLQGYDYEGHLFAQGVRASGTVRGRPQLLRDEPWADLPTVAQRARHYVRAALLPHIEIRRYGGVLLALAIGDQAAVPAGDWQIFNRSGITHLVSISGSHVTMVAALAGVSVLWLWRRVRWGRHGLAERVPARLAASWSALLVAWLYCLLAGWGVPARRTFFMLAIVALAYGVRLPISGSRILCLAAAVVVMLDPWALLSSGFWLSFGAVAVLFASRMWLGISMRHNSAENGLAAQDIRHASYWVGLRASLVAAARLQLSVTLALTPILAVLFHEVSAVSPLANAYAIPVIGLFVTPVALLAAAAACVPGLSWLAQSLVWLGHLGLEAVMAPTAWLASLPVASFAVAAAPWWITALAVAGAACILMPYGAPFRRMGWLLLVPALCWRPARPPEGGWALHALDVGQAGAVVVLTARHTLLFDTGARRSPESEDGSRIIVPFLRAQGVRSVDTLVVSHADIDHAGGLRGVLANFPVKRSYAPFDIEAHMAEEARKLQQGAQRQPGKHEDALALPLARDRCMAGMAWTVDGVRFEFLWPAHPARDNQAMHKRSGRRNERNHGGCVLHIKGRHHAALLTGDIGALQEQALVRQGLAATDLVMAPHHGSASSSSEALIQATNARHAVAQAARWSRHGHPSPLVQARWEDSGAVFWRTDLHGSIHANSSAKGLDVRSARQMHRRRWDASPVNLRIERE</sequence>
<dbReference type="NCBIfam" id="TIGR00361">
    <property type="entry name" value="ComEC_Rec2"/>
    <property type="match status" value="1"/>
</dbReference>
<dbReference type="AlphaFoldDB" id="A0A853FA95"/>
<feature type="transmembrane region" description="Helical" evidence="6">
    <location>
        <begin position="486"/>
        <end position="505"/>
    </location>
</feature>
<dbReference type="InterPro" id="IPR052159">
    <property type="entry name" value="Competence_DNA_uptake"/>
</dbReference>
<dbReference type="PANTHER" id="PTHR30619:SF1">
    <property type="entry name" value="RECOMBINATION PROTEIN 2"/>
    <property type="match status" value="1"/>
</dbReference>
<evidence type="ECO:0000256" key="3">
    <source>
        <dbReference type="ARBA" id="ARBA00022692"/>
    </source>
</evidence>
<proteinExistence type="predicted"/>
<evidence type="ECO:0000256" key="6">
    <source>
        <dbReference type="SAM" id="Phobius"/>
    </source>
</evidence>
<feature type="transmembrane region" description="Helical" evidence="6">
    <location>
        <begin position="411"/>
        <end position="441"/>
    </location>
</feature>
<evidence type="ECO:0000313" key="9">
    <source>
        <dbReference type="Proteomes" id="UP000580517"/>
    </source>
</evidence>
<evidence type="ECO:0000256" key="2">
    <source>
        <dbReference type="ARBA" id="ARBA00022475"/>
    </source>
</evidence>
<name>A0A853FA95_9BURK</name>
<dbReference type="Gene3D" id="3.60.15.10">
    <property type="entry name" value="Ribonuclease Z/Hydroxyacylglutathione hydrolase-like"/>
    <property type="match status" value="1"/>
</dbReference>
<evidence type="ECO:0000256" key="1">
    <source>
        <dbReference type="ARBA" id="ARBA00004651"/>
    </source>
</evidence>
<feature type="domain" description="Metallo-beta-lactamase" evidence="7">
    <location>
        <begin position="573"/>
        <end position="795"/>
    </location>
</feature>
<dbReference type="InterPro" id="IPR036866">
    <property type="entry name" value="RibonucZ/Hydroxyglut_hydro"/>
</dbReference>
<evidence type="ECO:0000256" key="5">
    <source>
        <dbReference type="ARBA" id="ARBA00023136"/>
    </source>
</evidence>
<keyword evidence="3 6" id="KW-0812">Transmembrane</keyword>
<dbReference type="Pfam" id="PF13567">
    <property type="entry name" value="DUF4131"/>
    <property type="match status" value="1"/>
</dbReference>
<dbReference type="CDD" id="cd07731">
    <property type="entry name" value="ComA-like_MBL-fold"/>
    <property type="match status" value="1"/>
</dbReference>
<dbReference type="Pfam" id="PF00753">
    <property type="entry name" value="Lactamase_B"/>
    <property type="match status" value="1"/>
</dbReference>
<dbReference type="InterPro" id="IPR025405">
    <property type="entry name" value="DUF4131"/>
</dbReference>
<evidence type="ECO:0000313" key="8">
    <source>
        <dbReference type="EMBL" id="NYT36542.1"/>
    </source>
</evidence>
<dbReference type="GO" id="GO:0030420">
    <property type="term" value="P:establishment of competence for transformation"/>
    <property type="evidence" value="ECO:0007669"/>
    <property type="project" value="InterPro"/>
</dbReference>
<dbReference type="InterPro" id="IPR001279">
    <property type="entry name" value="Metallo-B-lactamas"/>
</dbReference>
<feature type="transmembrane region" description="Helical" evidence="6">
    <location>
        <begin position="329"/>
        <end position="345"/>
    </location>
</feature>
<dbReference type="SMART" id="SM00849">
    <property type="entry name" value="Lactamase_B"/>
    <property type="match status" value="1"/>
</dbReference>
<keyword evidence="5 6" id="KW-0472">Membrane</keyword>
<dbReference type="InterPro" id="IPR035681">
    <property type="entry name" value="ComA-like_MBL"/>
</dbReference>
<evidence type="ECO:0000259" key="7">
    <source>
        <dbReference type="SMART" id="SM00849"/>
    </source>
</evidence>
<dbReference type="InterPro" id="IPR004477">
    <property type="entry name" value="ComEC_N"/>
</dbReference>
<feature type="transmembrane region" description="Helical" evidence="6">
    <location>
        <begin position="304"/>
        <end position="323"/>
    </location>
</feature>
<reference evidence="8 9" key="1">
    <citation type="submission" date="2020-07" db="EMBL/GenBank/DDBJ databases">
        <title>Taxonomic revisions and descriptions of new bacterial species based on genomic comparisons in the high-G+C-content subgroup of the family Alcaligenaceae.</title>
        <authorList>
            <person name="Szabo A."/>
            <person name="Felfoldi T."/>
        </authorList>
    </citation>
    <scope>NUCLEOTIDE SEQUENCE [LARGE SCALE GENOMIC DNA]</scope>
    <source>
        <strain evidence="8 9">DSM 25264</strain>
    </source>
</reference>
<feature type="transmembrane region" description="Helical" evidence="6">
    <location>
        <begin position="53"/>
        <end position="72"/>
    </location>
</feature>
<dbReference type="NCBIfam" id="TIGR00360">
    <property type="entry name" value="ComEC_N-term"/>
    <property type="match status" value="1"/>
</dbReference>
<feature type="transmembrane region" description="Helical" evidence="6">
    <location>
        <begin position="31"/>
        <end position="48"/>
    </location>
</feature>
<dbReference type="OrthoDB" id="9761531at2"/>
<accession>A0A853FA95</accession>
<feature type="transmembrane region" description="Helical" evidence="6">
    <location>
        <begin position="372"/>
        <end position="390"/>
    </location>
</feature>
<comment type="caution">
    <text evidence="8">The sequence shown here is derived from an EMBL/GenBank/DDBJ whole genome shotgun (WGS) entry which is preliminary data.</text>
</comment>
<feature type="transmembrane region" description="Helical" evidence="6">
    <location>
        <begin position="261"/>
        <end position="284"/>
    </location>
</feature>
<dbReference type="RefSeq" id="WP_129968506.1">
    <property type="nucleotide sequence ID" value="NZ_JACCEW010000002.1"/>
</dbReference>
<keyword evidence="2" id="KW-1003">Cell membrane</keyword>